<evidence type="ECO:0000313" key="5">
    <source>
        <dbReference type="Proteomes" id="UP000823858"/>
    </source>
</evidence>
<evidence type="ECO:0000259" key="3">
    <source>
        <dbReference type="PROSITE" id="PS51729"/>
    </source>
</evidence>
<dbReference type="InterPro" id="IPR000182">
    <property type="entry name" value="GNAT_dom"/>
</dbReference>
<dbReference type="InterPro" id="IPR045057">
    <property type="entry name" value="Gcn5-rel_NAT"/>
</dbReference>
<dbReference type="PANTHER" id="PTHR31435:SF9">
    <property type="entry name" value="PROTEIN NATD1"/>
    <property type="match status" value="1"/>
</dbReference>
<dbReference type="AlphaFoldDB" id="A0A9D2QDW2"/>
<evidence type="ECO:0000313" key="4">
    <source>
        <dbReference type="EMBL" id="HJC85786.1"/>
    </source>
</evidence>
<dbReference type="Pfam" id="PF14542">
    <property type="entry name" value="Acetyltransf_CG"/>
    <property type="match status" value="1"/>
</dbReference>
<dbReference type="SUPFAM" id="SSF55729">
    <property type="entry name" value="Acyl-CoA N-acyltransferases (Nat)"/>
    <property type="match status" value="1"/>
</dbReference>
<dbReference type="EMBL" id="DWVP01000022">
    <property type="protein sequence ID" value="HJC85786.1"/>
    <property type="molecule type" value="Genomic_DNA"/>
</dbReference>
<reference evidence="4" key="1">
    <citation type="journal article" date="2021" name="PeerJ">
        <title>Extensive microbial diversity within the chicken gut microbiome revealed by metagenomics and culture.</title>
        <authorList>
            <person name="Gilroy R."/>
            <person name="Ravi A."/>
            <person name="Getino M."/>
            <person name="Pursley I."/>
            <person name="Horton D.L."/>
            <person name="Alikhan N.F."/>
            <person name="Baker D."/>
            <person name="Gharbi K."/>
            <person name="Hall N."/>
            <person name="Watson M."/>
            <person name="Adriaenssens E.M."/>
            <person name="Foster-Nyarko E."/>
            <person name="Jarju S."/>
            <person name="Secka A."/>
            <person name="Antonio M."/>
            <person name="Oren A."/>
            <person name="Chaudhuri R.R."/>
            <person name="La Ragione R."/>
            <person name="Hildebrand F."/>
            <person name="Pallen M.J."/>
        </authorList>
    </citation>
    <scope>NUCLEOTIDE SEQUENCE</scope>
    <source>
        <strain evidence="4">ChiHjej13B12-4958</strain>
    </source>
</reference>
<evidence type="ECO:0000256" key="1">
    <source>
        <dbReference type="SAM" id="MobiDB-lite"/>
    </source>
</evidence>
<comment type="caution">
    <text evidence="4">The sequence shown here is derived from an EMBL/GenBank/DDBJ whole genome shotgun (WGS) entry which is preliminary data.</text>
</comment>
<evidence type="ECO:0000259" key="2">
    <source>
        <dbReference type="PROSITE" id="PS51186"/>
    </source>
</evidence>
<accession>A0A9D2QDW2</accession>
<name>A0A9D2QDW2_9CORY</name>
<gene>
    <name evidence="4" type="ORF">H9751_09635</name>
</gene>
<dbReference type="GO" id="GO:0016747">
    <property type="term" value="F:acyltransferase activity, transferring groups other than amino-acyl groups"/>
    <property type="evidence" value="ECO:0007669"/>
    <property type="project" value="InterPro"/>
</dbReference>
<feature type="domain" description="N-acetyltransferase" evidence="3">
    <location>
        <begin position="24"/>
        <end position="110"/>
    </location>
</feature>
<dbReference type="InterPro" id="IPR031165">
    <property type="entry name" value="GNAT_YJDJ"/>
</dbReference>
<feature type="region of interest" description="Disordered" evidence="1">
    <location>
        <begin position="1"/>
        <end position="20"/>
    </location>
</feature>
<dbReference type="Proteomes" id="UP000823858">
    <property type="component" value="Unassembled WGS sequence"/>
</dbReference>
<feature type="domain" description="N-acetyltransferase" evidence="2">
    <location>
        <begin position="1"/>
        <end position="110"/>
    </location>
</feature>
<dbReference type="PANTHER" id="PTHR31435">
    <property type="entry name" value="PROTEIN NATD1"/>
    <property type="match status" value="1"/>
</dbReference>
<protein>
    <submittedName>
        <fullName evidence="4">N-acetyltransferase</fullName>
    </submittedName>
</protein>
<dbReference type="PROSITE" id="PS51729">
    <property type="entry name" value="GNAT_YJDJ"/>
    <property type="match status" value="1"/>
</dbReference>
<organism evidence="4 5">
    <name type="scientific">Candidatus Corynebacterium faecigallinarum</name>
    <dbReference type="NCBI Taxonomy" id="2838528"/>
    <lineage>
        <taxon>Bacteria</taxon>
        <taxon>Bacillati</taxon>
        <taxon>Actinomycetota</taxon>
        <taxon>Actinomycetes</taxon>
        <taxon>Mycobacteriales</taxon>
        <taxon>Corynebacteriaceae</taxon>
        <taxon>Corynebacterium</taxon>
    </lineage>
</organism>
<dbReference type="CDD" id="cd04301">
    <property type="entry name" value="NAT_SF"/>
    <property type="match status" value="1"/>
</dbReference>
<feature type="compositionally biased region" description="Basic and acidic residues" evidence="1">
    <location>
        <begin position="7"/>
        <end position="20"/>
    </location>
</feature>
<sequence length="110" mass="11788">MSTGDTGDTRRPEATGRDEDLTVIHDTDRGSFVLEVDGEVAGHADYVQLGDIRDFNHTVIDPSYRGRGLSAPLIATALDATRAEGYGVVPSCSAVEGFMAKNPSYTDLVR</sequence>
<dbReference type="PROSITE" id="PS51186">
    <property type="entry name" value="GNAT"/>
    <property type="match status" value="1"/>
</dbReference>
<dbReference type="InterPro" id="IPR016181">
    <property type="entry name" value="Acyl_CoA_acyltransferase"/>
</dbReference>
<reference evidence="4" key="2">
    <citation type="submission" date="2021-04" db="EMBL/GenBank/DDBJ databases">
        <authorList>
            <person name="Gilroy R."/>
        </authorList>
    </citation>
    <scope>NUCLEOTIDE SEQUENCE</scope>
    <source>
        <strain evidence="4">ChiHjej13B12-4958</strain>
    </source>
</reference>
<proteinExistence type="predicted"/>
<dbReference type="Gene3D" id="3.40.630.30">
    <property type="match status" value="1"/>
</dbReference>